<feature type="compositionally biased region" description="Basic and acidic residues" evidence="5">
    <location>
        <begin position="1184"/>
        <end position="1205"/>
    </location>
</feature>
<dbReference type="EC" id="3.1.3.48" evidence="1"/>
<feature type="compositionally biased region" description="Polar residues" evidence="5">
    <location>
        <begin position="929"/>
        <end position="954"/>
    </location>
</feature>
<dbReference type="SMART" id="SM00194">
    <property type="entry name" value="PTPc"/>
    <property type="match status" value="1"/>
</dbReference>
<keyword evidence="3" id="KW-0904">Protein phosphatase</keyword>
<feature type="compositionally biased region" description="Polar residues" evidence="5">
    <location>
        <begin position="961"/>
        <end position="989"/>
    </location>
</feature>
<dbReference type="InterPro" id="IPR000242">
    <property type="entry name" value="PTP_cat"/>
</dbReference>
<feature type="region of interest" description="Disordered" evidence="5">
    <location>
        <begin position="349"/>
        <end position="629"/>
    </location>
</feature>
<dbReference type="InterPro" id="IPR029021">
    <property type="entry name" value="Prot-tyrosine_phosphatase-like"/>
</dbReference>
<feature type="region of interest" description="Disordered" evidence="5">
    <location>
        <begin position="867"/>
        <end position="1014"/>
    </location>
</feature>
<dbReference type="PANTHER" id="PTHR45983">
    <property type="entry name" value="TYROSINE PHOSPHATSE N18, PUTATIVE-RELATED"/>
    <property type="match status" value="1"/>
</dbReference>
<feature type="domain" description="Tyrosine specific protein phosphatases" evidence="7">
    <location>
        <begin position="223"/>
        <end position="300"/>
    </location>
</feature>
<reference evidence="8 9" key="1">
    <citation type="submission" date="2024-08" db="EMBL/GenBank/DDBJ databases">
        <authorList>
            <person name="Cucini C."/>
            <person name="Frati F."/>
        </authorList>
    </citation>
    <scope>NUCLEOTIDE SEQUENCE [LARGE SCALE GENOMIC DNA]</scope>
</reference>
<dbReference type="EMBL" id="CAXLJM020000051">
    <property type="protein sequence ID" value="CAL8114872.1"/>
    <property type="molecule type" value="Genomic_DNA"/>
</dbReference>
<dbReference type="CDD" id="cd14542">
    <property type="entry name" value="PTPc-N22_18_12"/>
    <property type="match status" value="1"/>
</dbReference>
<dbReference type="InterPro" id="IPR016130">
    <property type="entry name" value="Tyr_Pase_AS"/>
</dbReference>
<protein>
    <recommendedName>
        <fullName evidence="1">protein-tyrosine-phosphatase</fullName>
        <ecNumber evidence="1">3.1.3.48</ecNumber>
    </recommendedName>
</protein>
<dbReference type="Gene3D" id="3.90.190.10">
    <property type="entry name" value="Protein tyrosine phosphatase superfamily"/>
    <property type="match status" value="1"/>
</dbReference>
<feature type="compositionally biased region" description="Basic and acidic residues" evidence="5">
    <location>
        <begin position="697"/>
        <end position="708"/>
    </location>
</feature>
<feature type="compositionally biased region" description="Polar residues" evidence="5">
    <location>
        <begin position="512"/>
        <end position="533"/>
    </location>
</feature>
<feature type="compositionally biased region" description="Basic and acidic residues" evidence="5">
    <location>
        <begin position="670"/>
        <end position="685"/>
    </location>
</feature>
<feature type="compositionally biased region" description="Polar residues" evidence="5">
    <location>
        <begin position="1215"/>
        <end position="1234"/>
    </location>
</feature>
<feature type="compositionally biased region" description="Polar residues" evidence="5">
    <location>
        <begin position="1002"/>
        <end position="1014"/>
    </location>
</feature>
<evidence type="ECO:0000259" key="7">
    <source>
        <dbReference type="PROSITE" id="PS50056"/>
    </source>
</evidence>
<dbReference type="PROSITE" id="PS50055">
    <property type="entry name" value="TYR_PHOSPHATASE_PTP"/>
    <property type="match status" value="1"/>
</dbReference>
<evidence type="ECO:0000259" key="6">
    <source>
        <dbReference type="PROSITE" id="PS50055"/>
    </source>
</evidence>
<dbReference type="PANTHER" id="PTHR45983:SF2">
    <property type="entry name" value="PROTEIN-TYROSINE-PHOSPHATASE"/>
    <property type="match status" value="1"/>
</dbReference>
<evidence type="ECO:0000256" key="4">
    <source>
        <dbReference type="ARBA" id="ARBA00034734"/>
    </source>
</evidence>
<gene>
    <name evidence="8" type="ORF">ODALV1_LOCUS16639</name>
</gene>
<dbReference type="InterPro" id="IPR047170">
    <property type="entry name" value="PTN12/18/22"/>
</dbReference>
<feature type="compositionally biased region" description="Low complexity" evidence="5">
    <location>
        <begin position="407"/>
        <end position="421"/>
    </location>
</feature>
<feature type="compositionally biased region" description="Polar residues" evidence="5">
    <location>
        <begin position="1140"/>
        <end position="1149"/>
    </location>
</feature>
<feature type="region of interest" description="Disordered" evidence="5">
    <location>
        <begin position="1184"/>
        <end position="1251"/>
    </location>
</feature>
<evidence type="ECO:0000256" key="1">
    <source>
        <dbReference type="ARBA" id="ARBA00013064"/>
    </source>
</evidence>
<feature type="domain" description="Tyrosine-protein phosphatase" evidence="6">
    <location>
        <begin position="38"/>
        <end position="309"/>
    </location>
</feature>
<feature type="compositionally biased region" description="Low complexity" evidence="5">
    <location>
        <begin position="608"/>
        <end position="628"/>
    </location>
</feature>
<feature type="region of interest" description="Disordered" evidence="5">
    <location>
        <begin position="1140"/>
        <end position="1169"/>
    </location>
</feature>
<dbReference type="PROSITE" id="PS50056">
    <property type="entry name" value="TYR_PHOSPHATASE_2"/>
    <property type="match status" value="1"/>
</dbReference>
<feature type="compositionally biased region" description="Polar residues" evidence="5">
    <location>
        <begin position="1532"/>
        <end position="1556"/>
    </location>
</feature>
<organism evidence="8 9">
    <name type="scientific">Orchesella dallaii</name>
    <dbReference type="NCBI Taxonomy" id="48710"/>
    <lineage>
        <taxon>Eukaryota</taxon>
        <taxon>Metazoa</taxon>
        <taxon>Ecdysozoa</taxon>
        <taxon>Arthropoda</taxon>
        <taxon>Hexapoda</taxon>
        <taxon>Collembola</taxon>
        <taxon>Entomobryomorpha</taxon>
        <taxon>Entomobryoidea</taxon>
        <taxon>Orchesellidae</taxon>
        <taxon>Orchesellinae</taxon>
        <taxon>Orchesella</taxon>
    </lineage>
</organism>
<sequence>MKGDAAGQGVVPLRTILRNILNLIDSFETRYKEGLDSYDQEFQELKQFSENLKTDPSYLCKEGEKGVNRKKNRYKDILPFDYTRVILGDYGDIPGSDYINANFIKGASGSSAYIACQGPLPHTVNDFWRMVVECEVQVIVMACNEQESGKHKCENYWVEEEGVEREFGQVTVWLKKSRQVCPDFLVRTMKIRYPNSKGEPEERSVCQFHYSAWPDHGVPLKVRPLLDMVRLIRDCQTSETLPVLVHCSAGCGRTGTICAIDYVWGLLRLGKLSPDFSLFNLVRDMRRQRIAMVQTKDQYILVHRAVRELFEEQLKIIDSHPYANVDINGLPLEIRAELEEPVYETVHFVNSPKPTEEESSSCKKMPKALPPPIPTSISDTSSSIAVLKHEKEAENHQRHLEQEKMKVVSSSGSGNSNVSKVACTPSPSSESQCEVSGSENVDAPDKERPEERQSSGRGSSSGKQGALPKSSLLRNPSIVKLKAFFEKSKDDKEKKSTPTLSRAKSDVSSSSRFYTNFAASFRGSKSPSRSKNVTPSGSTSKPTSPKEEFHEKSPVEKIKSKPALLSKPNLSVKRSKSLKIVRPVENVGDHGNLVPNSSLISEVPVPDSSKLVRSSTSSSTSQSSLSSHLESHAIKVCVKQVEIPKLQKPVSKSVKPESLKATTTHSSRKNSTEIRHDSSRSRSQDTRLASSSIKPEVPSKSHLVEKVKSPSNAGYGTTRIKIGITDDMKDTEKVVHSKMNGKIRKYGTVNPKNLSSITGGTLLTRSQSHVWQPSKTQVPVRIFSDENLSQIGTDDSFENVRPTEDRRQANQSYDEPDGIKLIRKQSLPLTKVFSSKIKALPVTSFASTEQPRSLTLTSHSSFLEARKRVPKTNPYANYTPGGDTQNYKEKSPSPPIPKAYPEKGSSPLTQFHFGENVPVLKNSGGIANVGNSSESSSNPGTPRNSLPGTPTQSIDVLYSPLSMNAPGNYTSSRGQSKSILKGSLSSTPSESDERLDSYRTHIPTSQSQVPTNITGPQKISSVRIAVGVRERRNSFRQAVWKEDQAPITTSIPVESDKSENIYITTTSSVPYFVKSTSMPMHQQTMAPNAGISYVAPPLGRPHRDYEPIWPDPNAVISTNPFTMGPTSTCSHLKGPINKTQAGHSLNTNPFLGDERSGGIRMQQSKMDPQVQDRMAEIKVLLEELRAPGKSEESKQRSSSKDHDVSHIPLRKSNGDVMSQSFSGNKLPSTSSQPTGLKHHRSLRAPSRPQYQQQGLSCFTFRKPSSFESITDQLHAEEMYMSANHVWEKDNSSSSTPSSSSEAVKNKMEILDETYQHQDRPGVSNHRLNEYVSLRACRSSGAAKSKIGSHPMEQHSDASLQSLRLTNNSSDSTPIPPPRSKRSGTLRRDQNDYANVSVAPTPFHPVKQGWSGKETNGISENSHHIGNGSVKMPSSFVAVRDKSCDMERRENHQQPNDQEFARLTSTSSIPLTNGNGNPTSPKAIIRALGMFQATAANVRSRFANWTENKERPGSKRNNYSRRERSMERGALSEGTNSSVAPSSVSIAGPSTSKHQYL</sequence>
<keyword evidence="9" id="KW-1185">Reference proteome</keyword>
<proteinExistence type="inferred from homology"/>
<keyword evidence="2" id="KW-0378">Hydrolase</keyword>
<dbReference type="PROSITE" id="PS00383">
    <property type="entry name" value="TYR_PHOSPHATASE_1"/>
    <property type="match status" value="1"/>
</dbReference>
<dbReference type="PRINTS" id="PR00700">
    <property type="entry name" value="PRTYPHPHTASE"/>
</dbReference>
<comment type="caution">
    <text evidence="8">The sequence shown here is derived from an EMBL/GenBank/DDBJ whole genome shotgun (WGS) entry which is preliminary data.</text>
</comment>
<feature type="region of interest" description="Disordered" evidence="5">
    <location>
        <begin position="1503"/>
        <end position="1556"/>
    </location>
</feature>
<dbReference type="Proteomes" id="UP001642540">
    <property type="component" value="Unassembled WGS sequence"/>
</dbReference>
<evidence type="ECO:0000313" key="9">
    <source>
        <dbReference type="Proteomes" id="UP001642540"/>
    </source>
</evidence>
<feature type="compositionally biased region" description="Basic and acidic residues" evidence="5">
    <location>
        <begin position="387"/>
        <end position="406"/>
    </location>
</feature>
<name>A0ABP1QY29_9HEXA</name>
<feature type="region of interest" description="Disordered" evidence="5">
    <location>
        <begin position="1364"/>
        <end position="1433"/>
    </location>
</feature>
<evidence type="ECO:0000313" key="8">
    <source>
        <dbReference type="EMBL" id="CAL8114872.1"/>
    </source>
</evidence>
<evidence type="ECO:0000256" key="3">
    <source>
        <dbReference type="ARBA" id="ARBA00022912"/>
    </source>
</evidence>
<feature type="compositionally biased region" description="Polar residues" evidence="5">
    <location>
        <begin position="425"/>
        <end position="439"/>
    </location>
</feature>
<evidence type="ECO:0000256" key="5">
    <source>
        <dbReference type="SAM" id="MobiDB-lite"/>
    </source>
</evidence>
<feature type="compositionally biased region" description="Low complexity" evidence="5">
    <location>
        <begin position="534"/>
        <end position="543"/>
    </location>
</feature>
<evidence type="ECO:0000256" key="2">
    <source>
        <dbReference type="ARBA" id="ARBA00022801"/>
    </source>
</evidence>
<feature type="compositionally biased region" description="Basic and acidic residues" evidence="5">
    <location>
        <begin position="443"/>
        <end position="454"/>
    </location>
</feature>
<feature type="compositionally biased region" description="Low complexity" evidence="5">
    <location>
        <begin position="375"/>
        <end position="384"/>
    </location>
</feature>
<feature type="compositionally biased region" description="Basic and acidic residues" evidence="5">
    <location>
        <begin position="544"/>
        <end position="559"/>
    </location>
</feature>
<feature type="region of interest" description="Disordered" evidence="5">
    <location>
        <begin position="645"/>
        <end position="717"/>
    </location>
</feature>
<dbReference type="SUPFAM" id="SSF52799">
    <property type="entry name" value="(Phosphotyrosine protein) phosphatases II"/>
    <property type="match status" value="1"/>
</dbReference>
<dbReference type="InterPro" id="IPR000387">
    <property type="entry name" value="Tyr_Pase_dom"/>
</dbReference>
<comment type="similarity">
    <text evidence="4">Belongs to the protein-tyrosine phosphatase family. Non-receptor class 4 subfamily.</text>
</comment>
<dbReference type="SMART" id="SM00404">
    <property type="entry name" value="PTPc_motif"/>
    <property type="match status" value="1"/>
</dbReference>
<feature type="compositionally biased region" description="Basic and acidic residues" evidence="5">
    <location>
        <begin position="483"/>
        <end position="496"/>
    </location>
</feature>
<dbReference type="Pfam" id="PF00102">
    <property type="entry name" value="Y_phosphatase"/>
    <property type="match status" value="1"/>
</dbReference>
<accession>A0ABP1QY29</accession>
<dbReference type="InterPro" id="IPR003595">
    <property type="entry name" value="Tyr_Pase_cat"/>
</dbReference>